<evidence type="ECO:0000313" key="2">
    <source>
        <dbReference type="EMBL" id="MXU65045.1"/>
    </source>
</evidence>
<evidence type="ECO:0000313" key="3">
    <source>
        <dbReference type="Proteomes" id="UP000436016"/>
    </source>
</evidence>
<feature type="domain" description="Aminoglycoside phosphotransferase" evidence="1">
    <location>
        <begin position="27"/>
        <end position="237"/>
    </location>
</feature>
<proteinExistence type="predicted"/>
<accession>A0A6B0TTB7</accession>
<name>A0A6B0TTB7_9RHOB</name>
<dbReference type="Pfam" id="PF01636">
    <property type="entry name" value="APH"/>
    <property type="match status" value="1"/>
</dbReference>
<protein>
    <submittedName>
        <fullName evidence="2">Phosphotransferase</fullName>
    </submittedName>
</protein>
<organism evidence="2 3">
    <name type="scientific">Oceanomicrobium pacificus</name>
    <dbReference type="NCBI Taxonomy" id="2692916"/>
    <lineage>
        <taxon>Bacteria</taxon>
        <taxon>Pseudomonadati</taxon>
        <taxon>Pseudomonadota</taxon>
        <taxon>Alphaproteobacteria</taxon>
        <taxon>Rhodobacterales</taxon>
        <taxon>Paracoccaceae</taxon>
        <taxon>Oceanomicrobium</taxon>
    </lineage>
</organism>
<evidence type="ECO:0000259" key="1">
    <source>
        <dbReference type="Pfam" id="PF01636"/>
    </source>
</evidence>
<sequence length="342" mass="36967">MTLSIDARCKQLVADLGIGTAAEVSGVEPLTGGVASDIVRFDLKGQTYCAKFALAKLKVAEDWTAPVHRNAAEYAWLEFAGSVAPACAPRLLGRSAEMQGFVMEFVAGPDVCLWKSVMLDGGRLDGGAERVADLLVRLQAASAAPGFDATAFDNRDDFRALRIEPYLSFTATRHPDLAGPLTALADMLYAADLVLVHGDVSPKNILFRGADPLFLDAECATMGDASFDPSFCLNHLVLKAVHLPDMRAALLADVRAFWTTYRGQVTFEDADGLEARVAALLPALMLARIDGKSPVEYLSEEERTRVRDISRDLIARPETRIDALVARLEEALQVQPASTTMV</sequence>
<keyword evidence="2" id="KW-0808">Transferase</keyword>
<dbReference type="SUPFAM" id="SSF56112">
    <property type="entry name" value="Protein kinase-like (PK-like)"/>
    <property type="match status" value="1"/>
</dbReference>
<dbReference type="AlphaFoldDB" id="A0A6B0TTB7"/>
<dbReference type="EMBL" id="WUWG01000002">
    <property type="protein sequence ID" value="MXU65045.1"/>
    <property type="molecule type" value="Genomic_DNA"/>
</dbReference>
<dbReference type="GO" id="GO:0016740">
    <property type="term" value="F:transferase activity"/>
    <property type="evidence" value="ECO:0007669"/>
    <property type="project" value="UniProtKB-KW"/>
</dbReference>
<dbReference type="Gene3D" id="3.90.1200.10">
    <property type="match status" value="1"/>
</dbReference>
<comment type="caution">
    <text evidence="2">The sequence shown here is derived from an EMBL/GenBank/DDBJ whole genome shotgun (WGS) entry which is preliminary data.</text>
</comment>
<dbReference type="Proteomes" id="UP000436016">
    <property type="component" value="Unassembled WGS sequence"/>
</dbReference>
<dbReference type="RefSeq" id="WP_160853155.1">
    <property type="nucleotide sequence ID" value="NZ_WUWG01000002.1"/>
</dbReference>
<dbReference type="InterPro" id="IPR002575">
    <property type="entry name" value="Aminoglycoside_PTrfase"/>
</dbReference>
<gene>
    <name evidence="2" type="ORF">GSH16_06275</name>
</gene>
<dbReference type="InterPro" id="IPR011009">
    <property type="entry name" value="Kinase-like_dom_sf"/>
</dbReference>
<keyword evidence="3" id="KW-1185">Reference proteome</keyword>
<reference evidence="2 3" key="1">
    <citation type="submission" date="2019-12" db="EMBL/GenBank/DDBJ databases">
        <title>Strain KN286 was isolated from seawater, which was collected from Caroline Seamount in the tropical western Pacific.</title>
        <authorList>
            <person name="Wang Q."/>
        </authorList>
    </citation>
    <scope>NUCLEOTIDE SEQUENCE [LARGE SCALE GENOMIC DNA]</scope>
    <source>
        <strain evidence="2 3">KN286</strain>
    </source>
</reference>
<dbReference type="Gene3D" id="3.30.200.20">
    <property type="entry name" value="Phosphorylase Kinase, domain 1"/>
    <property type="match status" value="1"/>
</dbReference>